<evidence type="ECO:0000313" key="2">
    <source>
        <dbReference type="EMBL" id="MFD2570154.1"/>
    </source>
</evidence>
<evidence type="ECO:0000259" key="1">
    <source>
        <dbReference type="Pfam" id="PF12651"/>
    </source>
</evidence>
<keyword evidence="3" id="KW-1185">Reference proteome</keyword>
<dbReference type="InterPro" id="IPR013321">
    <property type="entry name" value="Arc_rbn_hlx_hlx"/>
</dbReference>
<reference evidence="3" key="1">
    <citation type="journal article" date="2019" name="Int. J. Syst. Evol. Microbiol.">
        <title>The Global Catalogue of Microorganisms (GCM) 10K type strain sequencing project: providing services to taxonomists for standard genome sequencing and annotation.</title>
        <authorList>
            <consortium name="The Broad Institute Genomics Platform"/>
            <consortium name="The Broad Institute Genome Sequencing Center for Infectious Disease"/>
            <person name="Wu L."/>
            <person name="Ma J."/>
        </authorList>
    </citation>
    <scope>NUCLEOTIDE SEQUENCE [LARGE SCALE GENOMIC DNA]</scope>
    <source>
        <strain evidence="3">KCTC 42805</strain>
    </source>
</reference>
<dbReference type="Proteomes" id="UP001597469">
    <property type="component" value="Unassembled WGS sequence"/>
</dbReference>
<feature type="domain" description="Predicted DNA-binding protein ribbon-helix-helix" evidence="1">
    <location>
        <begin position="4"/>
        <end position="43"/>
    </location>
</feature>
<dbReference type="Pfam" id="PF12651">
    <property type="entry name" value="RHH_3"/>
    <property type="match status" value="1"/>
</dbReference>
<dbReference type="InterPro" id="IPR010985">
    <property type="entry name" value="Ribbon_hlx_hlx"/>
</dbReference>
<name>A0ABW5M0U1_9BACT</name>
<dbReference type="SUPFAM" id="SSF47598">
    <property type="entry name" value="Ribbon-helix-helix"/>
    <property type="match status" value="1"/>
</dbReference>
<proteinExistence type="predicted"/>
<accession>A0ABW5M0U1</accession>
<protein>
    <submittedName>
        <fullName evidence="2">Ribbon-helix-helix domain-containing protein</fullName>
    </submittedName>
</protein>
<dbReference type="InterPro" id="IPR038733">
    <property type="entry name" value="Predicted_DNA_bind_prot_RHH"/>
</dbReference>
<dbReference type="EMBL" id="JBHULN010000002">
    <property type="protein sequence ID" value="MFD2570154.1"/>
    <property type="molecule type" value="Genomic_DNA"/>
</dbReference>
<dbReference type="RefSeq" id="WP_381520397.1">
    <property type="nucleotide sequence ID" value="NZ_JBHULN010000002.1"/>
</dbReference>
<sequence length="71" mass="8327">MTVVSVELDDKQAVELKQVSESMQTPETDLIRKAINNYLRQYRMDQIRSRTQPYVEAAGFLTEDDIYREIS</sequence>
<dbReference type="Gene3D" id="1.10.1220.10">
    <property type="entry name" value="Met repressor-like"/>
    <property type="match status" value="1"/>
</dbReference>
<comment type="caution">
    <text evidence="2">The sequence shown here is derived from an EMBL/GenBank/DDBJ whole genome shotgun (WGS) entry which is preliminary data.</text>
</comment>
<gene>
    <name evidence="2" type="ORF">ACFSUS_05870</name>
</gene>
<organism evidence="2 3">
    <name type="scientific">Spirosoma soli</name>
    <dbReference type="NCBI Taxonomy" id="1770529"/>
    <lineage>
        <taxon>Bacteria</taxon>
        <taxon>Pseudomonadati</taxon>
        <taxon>Bacteroidota</taxon>
        <taxon>Cytophagia</taxon>
        <taxon>Cytophagales</taxon>
        <taxon>Cytophagaceae</taxon>
        <taxon>Spirosoma</taxon>
    </lineage>
</organism>
<evidence type="ECO:0000313" key="3">
    <source>
        <dbReference type="Proteomes" id="UP001597469"/>
    </source>
</evidence>